<dbReference type="PROSITE" id="PS50994">
    <property type="entry name" value="INTEGRASE"/>
    <property type="match status" value="1"/>
</dbReference>
<proteinExistence type="predicted"/>
<dbReference type="EMBL" id="CAJVCH010313813">
    <property type="protein sequence ID" value="CAG7786270.1"/>
    <property type="molecule type" value="Genomic_DNA"/>
</dbReference>
<gene>
    <name evidence="3" type="ORF">AFUS01_LOCUS24844</name>
</gene>
<dbReference type="PANTHER" id="PTHR37984:SF5">
    <property type="entry name" value="PROTEIN NYNRIN-LIKE"/>
    <property type="match status" value="1"/>
</dbReference>
<dbReference type="GO" id="GO:0015074">
    <property type="term" value="P:DNA integration"/>
    <property type="evidence" value="ECO:0007669"/>
    <property type="project" value="InterPro"/>
</dbReference>
<accession>A0A8J2KGH5</accession>
<feature type="compositionally biased region" description="Basic residues" evidence="1">
    <location>
        <begin position="390"/>
        <end position="401"/>
    </location>
</feature>
<sequence length="418" mass="48570">MIETDHKPVVSIFTVKQLDDLSPRLQRFRFRMMRYSFEIKYIPGKDLVAADTLSRAPIETNEVHELGEEVEAHLNLITSNFPASDQKLDQIRDQQLKDPVLQKVTNYMKTFWPAKKMLSKEEILYFHVREELGIHNGLLLRNCRLVIPSSLQQEMLLREIRHDPLIVTEFPNGPWQKIGMDLFKYGGRWYLLLADYYSRFTEYALLESLTANSVIKHCQSIFARHGIPNEVRSDNGGQFEPVKTSEFQEFSRKYGFKHVISSPLFPQSNGFIESMVKVVKAFLKKNENPYLALTYRATPLENGYSPAELLMNRKLSTSEGKTESQLRSQTRVKTPRGPLRRNSFHLVKAETDERNIEPELIEMEEEPMIEDPLPPNSSERNAPEVSTSPKKSRYGRSYKPKKPFEFNLHHATQPMLYS</sequence>
<reference evidence="3" key="1">
    <citation type="submission" date="2021-06" db="EMBL/GenBank/DDBJ databases">
        <authorList>
            <person name="Hodson N. C."/>
            <person name="Mongue J. A."/>
            <person name="Jaron S. K."/>
        </authorList>
    </citation>
    <scope>NUCLEOTIDE SEQUENCE</scope>
</reference>
<evidence type="ECO:0000313" key="4">
    <source>
        <dbReference type="Proteomes" id="UP000708208"/>
    </source>
</evidence>
<dbReference type="InterPro" id="IPR001584">
    <property type="entry name" value="Integrase_cat-core"/>
</dbReference>
<dbReference type="InterPro" id="IPR050951">
    <property type="entry name" value="Retrovirus_Pol_polyprotein"/>
</dbReference>
<feature type="compositionally biased region" description="Acidic residues" evidence="1">
    <location>
        <begin position="359"/>
        <end position="369"/>
    </location>
</feature>
<name>A0A8J2KGH5_9HEXA</name>
<feature type="region of interest" description="Disordered" evidence="1">
    <location>
        <begin position="316"/>
        <end position="418"/>
    </location>
</feature>
<protein>
    <recommendedName>
        <fullName evidence="2">Integrase catalytic domain-containing protein</fullName>
    </recommendedName>
</protein>
<keyword evidence="4" id="KW-1185">Reference proteome</keyword>
<dbReference type="FunFam" id="3.30.420.10:FF:000063">
    <property type="entry name" value="Retrovirus-related Pol polyprotein from transposon 297-like Protein"/>
    <property type="match status" value="1"/>
</dbReference>
<evidence type="ECO:0000256" key="1">
    <source>
        <dbReference type="SAM" id="MobiDB-lite"/>
    </source>
</evidence>
<dbReference type="AlphaFoldDB" id="A0A8J2KGH5"/>
<feature type="domain" description="Integrase catalytic" evidence="2">
    <location>
        <begin position="170"/>
        <end position="331"/>
    </location>
</feature>
<dbReference type="OrthoDB" id="2286242at2759"/>
<dbReference type="PANTHER" id="PTHR37984">
    <property type="entry name" value="PROTEIN CBG26694"/>
    <property type="match status" value="1"/>
</dbReference>
<feature type="compositionally biased region" description="Polar residues" evidence="1">
    <location>
        <begin position="316"/>
        <end position="332"/>
    </location>
</feature>
<dbReference type="Proteomes" id="UP000708208">
    <property type="component" value="Unassembled WGS sequence"/>
</dbReference>
<feature type="compositionally biased region" description="Basic and acidic residues" evidence="1">
    <location>
        <begin position="347"/>
        <end position="357"/>
    </location>
</feature>
<evidence type="ECO:0000313" key="3">
    <source>
        <dbReference type="EMBL" id="CAG7786270.1"/>
    </source>
</evidence>
<comment type="caution">
    <text evidence="3">The sequence shown here is derived from an EMBL/GenBank/DDBJ whole genome shotgun (WGS) entry which is preliminary data.</text>
</comment>
<organism evidence="3 4">
    <name type="scientific">Allacma fusca</name>
    <dbReference type="NCBI Taxonomy" id="39272"/>
    <lineage>
        <taxon>Eukaryota</taxon>
        <taxon>Metazoa</taxon>
        <taxon>Ecdysozoa</taxon>
        <taxon>Arthropoda</taxon>
        <taxon>Hexapoda</taxon>
        <taxon>Collembola</taxon>
        <taxon>Symphypleona</taxon>
        <taxon>Sminthuridae</taxon>
        <taxon>Allacma</taxon>
    </lineage>
</organism>
<evidence type="ECO:0000259" key="2">
    <source>
        <dbReference type="PROSITE" id="PS50994"/>
    </source>
</evidence>
<feature type="compositionally biased region" description="Polar residues" evidence="1">
    <location>
        <begin position="376"/>
        <end position="389"/>
    </location>
</feature>